<keyword evidence="3" id="KW-1185">Reference proteome</keyword>
<reference evidence="2" key="1">
    <citation type="journal article" date="2022" name="bioRxiv">
        <title>Sequencing and chromosome-scale assembly of the giantPleurodeles waltlgenome.</title>
        <authorList>
            <person name="Brown T."/>
            <person name="Elewa A."/>
            <person name="Iarovenko S."/>
            <person name="Subramanian E."/>
            <person name="Araus A.J."/>
            <person name="Petzold A."/>
            <person name="Susuki M."/>
            <person name="Suzuki K.-i.T."/>
            <person name="Hayashi T."/>
            <person name="Toyoda A."/>
            <person name="Oliveira C."/>
            <person name="Osipova E."/>
            <person name="Leigh N.D."/>
            <person name="Simon A."/>
            <person name="Yun M.H."/>
        </authorList>
    </citation>
    <scope>NUCLEOTIDE SEQUENCE</scope>
    <source>
        <strain evidence="2">20211129_DDA</strain>
        <tissue evidence="2">Liver</tissue>
    </source>
</reference>
<organism evidence="2 3">
    <name type="scientific">Pleurodeles waltl</name>
    <name type="common">Iberian ribbed newt</name>
    <dbReference type="NCBI Taxonomy" id="8319"/>
    <lineage>
        <taxon>Eukaryota</taxon>
        <taxon>Metazoa</taxon>
        <taxon>Chordata</taxon>
        <taxon>Craniata</taxon>
        <taxon>Vertebrata</taxon>
        <taxon>Euteleostomi</taxon>
        <taxon>Amphibia</taxon>
        <taxon>Batrachia</taxon>
        <taxon>Caudata</taxon>
        <taxon>Salamandroidea</taxon>
        <taxon>Salamandridae</taxon>
        <taxon>Pleurodelinae</taxon>
        <taxon>Pleurodeles</taxon>
    </lineage>
</organism>
<dbReference type="EMBL" id="JANPWB010000008">
    <property type="protein sequence ID" value="KAJ1165884.1"/>
    <property type="molecule type" value="Genomic_DNA"/>
</dbReference>
<dbReference type="AlphaFoldDB" id="A0AAV7SP75"/>
<feature type="region of interest" description="Disordered" evidence="1">
    <location>
        <begin position="38"/>
        <end position="115"/>
    </location>
</feature>
<evidence type="ECO:0000313" key="3">
    <source>
        <dbReference type="Proteomes" id="UP001066276"/>
    </source>
</evidence>
<comment type="caution">
    <text evidence="2">The sequence shown here is derived from an EMBL/GenBank/DDBJ whole genome shotgun (WGS) entry which is preliminary data.</text>
</comment>
<name>A0AAV7SP75_PLEWA</name>
<gene>
    <name evidence="2" type="ORF">NDU88_006301</name>
</gene>
<evidence type="ECO:0000256" key="1">
    <source>
        <dbReference type="SAM" id="MobiDB-lite"/>
    </source>
</evidence>
<accession>A0AAV7SP75</accession>
<evidence type="ECO:0000313" key="2">
    <source>
        <dbReference type="EMBL" id="KAJ1165884.1"/>
    </source>
</evidence>
<proteinExistence type="predicted"/>
<sequence length="115" mass="13075">MAPVAILRARRSQPPYIINVAAFFFSQKADSAAWSADRRLRSEATYPAEPRRPRRSLKADTDVSAQRWCEPVPTQAADRRERSLRSQETTRLPQAYPPAGPREKFHNRSTPGETP</sequence>
<dbReference type="Proteomes" id="UP001066276">
    <property type="component" value="Chromosome 4_2"/>
</dbReference>
<protein>
    <submittedName>
        <fullName evidence="2">Uncharacterized protein</fullName>
    </submittedName>
</protein>